<dbReference type="RefSeq" id="WP_091842342.1">
    <property type="nucleotide sequence ID" value="NZ_FOAN01000014.1"/>
</dbReference>
<sequence length="531" mass="51490">MMMVSNDLLGMRSIEAIAGSESLFTQPGGLSADALTAQLASLIPLDLLSAQGSPDEAQPAISASSQVADLINSVSSAALLTASEGSSQTVASPGALVEALGHSLTDLGHDTNQTLVADVTKLPGEVSGLNETTGNVADAINNLGSATIYAGQFVDDVTETVTGAGERPLIDTANELVLDFHQLLEGASHEIGLTYVTHAVTNLGETIGLGKIGTTDNLVTDVVNLPGTLFAGGDVLGAVTHVADHVGDLANGVAGLITAIPQDLGSDPSGLGLLGSDGIIGGSGLDLDQVGDLLSPGGGGALGVVGGLVDNLTTTLDLVGSNSDGSGNLVTDVLKLPGELLSGNGTPRLTDAGHQLDVTLTATGDLVADILGTTENGLSNSPNGLTGSVSQALDTFGDTGGTAIGIPLAIDGLVSTTQALGLGGGTADAGGLLAGITQTVEGALADLANDAASAGLGSAIAIPSLDGAGTDGLAGLLTPTADGGGGLLATVTNVIEADGSDGGVIGTVTSLLDLDNHGQSGGGLGHALGLI</sequence>
<dbReference type="EMBL" id="FOAN01000014">
    <property type="protein sequence ID" value="SEM55295.1"/>
    <property type="molecule type" value="Genomic_DNA"/>
</dbReference>
<proteinExistence type="predicted"/>
<accession>A0A1H7ZAK0</accession>
<dbReference type="Proteomes" id="UP000199664">
    <property type="component" value="Unassembled WGS sequence"/>
</dbReference>
<protein>
    <recommendedName>
        <fullName evidence="3">Collagen, middle region</fullName>
    </recommendedName>
</protein>
<name>A0A1H7ZAK0_9HYPH</name>
<evidence type="ECO:0000313" key="1">
    <source>
        <dbReference type="EMBL" id="SEM55295.1"/>
    </source>
</evidence>
<organism evidence="1 2">
    <name type="scientific">Bosea lupini</name>
    <dbReference type="NCBI Taxonomy" id="1036779"/>
    <lineage>
        <taxon>Bacteria</taxon>
        <taxon>Pseudomonadati</taxon>
        <taxon>Pseudomonadota</taxon>
        <taxon>Alphaproteobacteria</taxon>
        <taxon>Hyphomicrobiales</taxon>
        <taxon>Boseaceae</taxon>
        <taxon>Bosea</taxon>
    </lineage>
</organism>
<dbReference type="OrthoDB" id="8266326at2"/>
<evidence type="ECO:0000313" key="2">
    <source>
        <dbReference type="Proteomes" id="UP000199664"/>
    </source>
</evidence>
<gene>
    <name evidence="1" type="ORF">SAMN04515666_11415</name>
</gene>
<evidence type="ECO:0008006" key="3">
    <source>
        <dbReference type="Google" id="ProtNLM"/>
    </source>
</evidence>
<dbReference type="AlphaFoldDB" id="A0A1H7ZAK0"/>
<dbReference type="STRING" id="1036779.SAMN04515666_11415"/>
<keyword evidence="2" id="KW-1185">Reference proteome</keyword>
<reference evidence="2" key="1">
    <citation type="submission" date="2016-10" db="EMBL/GenBank/DDBJ databases">
        <authorList>
            <person name="Varghese N."/>
            <person name="Submissions S."/>
        </authorList>
    </citation>
    <scope>NUCLEOTIDE SEQUENCE [LARGE SCALE GENOMIC DNA]</scope>
    <source>
        <strain evidence="2">LMG 26383,CCUG 61248,R- 45681</strain>
    </source>
</reference>